<keyword evidence="4" id="KW-1185">Reference proteome</keyword>
<dbReference type="InterPro" id="IPR012495">
    <property type="entry name" value="TadE-like_dom"/>
</dbReference>
<comment type="caution">
    <text evidence="3">The sequence shown here is derived from an EMBL/GenBank/DDBJ whole genome shotgun (WGS) entry which is preliminary data.</text>
</comment>
<name>A0ABP7VF77_9ACTN</name>
<protein>
    <recommendedName>
        <fullName evidence="2">TadE-like domain-containing protein</fullName>
    </recommendedName>
</protein>
<evidence type="ECO:0000259" key="2">
    <source>
        <dbReference type="Pfam" id="PF07811"/>
    </source>
</evidence>
<sequence>MSRDRGTAATEYAATIGLFLFVLMVCFEAYVAFSTIEKVEEAARTGARVGSMSGAGAGDAAARRALPGWLNEHRVEVRQNGDDVECVIWAKVPLLAKGVPMHISVTRQVHMPVGG</sequence>
<evidence type="ECO:0000313" key="4">
    <source>
        <dbReference type="Proteomes" id="UP001500683"/>
    </source>
</evidence>
<gene>
    <name evidence="3" type="ORF">GCM10022214_20280</name>
</gene>
<feature type="domain" description="TadE-like" evidence="2">
    <location>
        <begin position="6"/>
        <end position="48"/>
    </location>
</feature>
<dbReference type="Proteomes" id="UP001500683">
    <property type="component" value="Unassembled WGS sequence"/>
</dbReference>
<organism evidence="3 4">
    <name type="scientific">Actinomadura miaoliensis</name>
    <dbReference type="NCBI Taxonomy" id="430685"/>
    <lineage>
        <taxon>Bacteria</taxon>
        <taxon>Bacillati</taxon>
        <taxon>Actinomycetota</taxon>
        <taxon>Actinomycetes</taxon>
        <taxon>Streptosporangiales</taxon>
        <taxon>Thermomonosporaceae</taxon>
        <taxon>Actinomadura</taxon>
    </lineage>
</organism>
<reference evidence="4" key="1">
    <citation type="journal article" date="2019" name="Int. J. Syst. Evol. Microbiol.">
        <title>The Global Catalogue of Microorganisms (GCM) 10K type strain sequencing project: providing services to taxonomists for standard genome sequencing and annotation.</title>
        <authorList>
            <consortium name="The Broad Institute Genomics Platform"/>
            <consortium name="The Broad Institute Genome Sequencing Center for Infectious Disease"/>
            <person name="Wu L."/>
            <person name="Ma J."/>
        </authorList>
    </citation>
    <scope>NUCLEOTIDE SEQUENCE [LARGE SCALE GENOMIC DNA]</scope>
    <source>
        <strain evidence="4">JCM 16702</strain>
    </source>
</reference>
<feature type="transmembrane region" description="Helical" evidence="1">
    <location>
        <begin position="12"/>
        <end position="33"/>
    </location>
</feature>
<evidence type="ECO:0000256" key="1">
    <source>
        <dbReference type="SAM" id="Phobius"/>
    </source>
</evidence>
<keyword evidence="1" id="KW-1133">Transmembrane helix</keyword>
<proteinExistence type="predicted"/>
<dbReference type="RefSeq" id="WP_344944227.1">
    <property type="nucleotide sequence ID" value="NZ_BAAAZG010000010.1"/>
</dbReference>
<accession>A0ABP7VF77</accession>
<keyword evidence="1" id="KW-0812">Transmembrane</keyword>
<keyword evidence="1" id="KW-0472">Membrane</keyword>
<evidence type="ECO:0000313" key="3">
    <source>
        <dbReference type="EMBL" id="GAA4066001.1"/>
    </source>
</evidence>
<dbReference type="Pfam" id="PF07811">
    <property type="entry name" value="TadE"/>
    <property type="match status" value="1"/>
</dbReference>
<dbReference type="EMBL" id="BAAAZG010000010">
    <property type="protein sequence ID" value="GAA4066001.1"/>
    <property type="molecule type" value="Genomic_DNA"/>
</dbReference>